<reference evidence="1" key="1">
    <citation type="submission" date="2023-03" db="EMBL/GenBank/DDBJ databases">
        <title>Massive genome expansion in bonnet fungi (Mycena s.s.) driven by repeated elements and novel gene families across ecological guilds.</title>
        <authorList>
            <consortium name="Lawrence Berkeley National Laboratory"/>
            <person name="Harder C.B."/>
            <person name="Miyauchi S."/>
            <person name="Viragh M."/>
            <person name="Kuo A."/>
            <person name="Thoen E."/>
            <person name="Andreopoulos B."/>
            <person name="Lu D."/>
            <person name="Skrede I."/>
            <person name="Drula E."/>
            <person name="Henrissat B."/>
            <person name="Morin E."/>
            <person name="Kohler A."/>
            <person name="Barry K."/>
            <person name="LaButti K."/>
            <person name="Morin E."/>
            <person name="Salamov A."/>
            <person name="Lipzen A."/>
            <person name="Mereny Z."/>
            <person name="Hegedus B."/>
            <person name="Baldrian P."/>
            <person name="Stursova M."/>
            <person name="Weitz H."/>
            <person name="Taylor A."/>
            <person name="Grigoriev I.V."/>
            <person name="Nagy L.G."/>
            <person name="Martin F."/>
            <person name="Kauserud H."/>
        </authorList>
    </citation>
    <scope>NUCLEOTIDE SEQUENCE</scope>
    <source>
        <strain evidence="1">CBHHK002</strain>
    </source>
</reference>
<dbReference type="AlphaFoldDB" id="A0AAD6ZWI6"/>
<accession>A0AAD6ZWI6</accession>
<evidence type="ECO:0000313" key="1">
    <source>
        <dbReference type="EMBL" id="KAJ7343031.1"/>
    </source>
</evidence>
<feature type="non-terminal residue" evidence="1">
    <location>
        <position position="1"/>
    </location>
</feature>
<evidence type="ECO:0000313" key="2">
    <source>
        <dbReference type="Proteomes" id="UP001218218"/>
    </source>
</evidence>
<proteinExistence type="predicted"/>
<dbReference type="Proteomes" id="UP001218218">
    <property type="component" value="Unassembled WGS sequence"/>
</dbReference>
<dbReference type="EMBL" id="JARIHO010000024">
    <property type="protein sequence ID" value="KAJ7343031.1"/>
    <property type="molecule type" value="Genomic_DNA"/>
</dbReference>
<keyword evidence="2" id="KW-1185">Reference proteome</keyword>
<protein>
    <submittedName>
        <fullName evidence="1">Uncharacterized protein</fullName>
    </submittedName>
</protein>
<sequence length="107" mass="12854">PWSRPAYHLAMDRYFKILHAREEIRHLNVEIPRVVTWIRDENRVLRMKEVELNSTEGKTVEDTETDRGVVVQVRLYRERWGRFNNTHMRRFWGLAKTRGFTGSVMPG</sequence>
<feature type="non-terminal residue" evidence="1">
    <location>
        <position position="107"/>
    </location>
</feature>
<organism evidence="1 2">
    <name type="scientific">Mycena albidolilacea</name>
    <dbReference type="NCBI Taxonomy" id="1033008"/>
    <lineage>
        <taxon>Eukaryota</taxon>
        <taxon>Fungi</taxon>
        <taxon>Dikarya</taxon>
        <taxon>Basidiomycota</taxon>
        <taxon>Agaricomycotina</taxon>
        <taxon>Agaricomycetes</taxon>
        <taxon>Agaricomycetidae</taxon>
        <taxon>Agaricales</taxon>
        <taxon>Marasmiineae</taxon>
        <taxon>Mycenaceae</taxon>
        <taxon>Mycena</taxon>
    </lineage>
</organism>
<gene>
    <name evidence="1" type="ORF">DFH08DRAFT_634973</name>
</gene>
<comment type="caution">
    <text evidence="1">The sequence shown here is derived from an EMBL/GenBank/DDBJ whole genome shotgun (WGS) entry which is preliminary data.</text>
</comment>
<name>A0AAD6ZWI6_9AGAR</name>